<dbReference type="Pfam" id="PF04964">
    <property type="entry name" value="Flp_Fap"/>
    <property type="match status" value="1"/>
</dbReference>
<reference evidence="2 3" key="1">
    <citation type="submission" date="2014-07" db="EMBL/GenBank/DDBJ databases">
        <title>Draft Genome Sequences of Environmental Pseudomonas syringae strains.</title>
        <authorList>
            <person name="Baltrus D.A."/>
            <person name="Berge O."/>
            <person name="Morris C."/>
        </authorList>
    </citation>
    <scope>NUCLEOTIDE SEQUENCE [LARGE SCALE GENOMIC DNA]</scope>
    <source>
        <strain evidence="2 3">GAW0119</strain>
    </source>
</reference>
<keyword evidence="1" id="KW-1133">Transmembrane helix</keyword>
<dbReference type="InterPro" id="IPR007047">
    <property type="entry name" value="Flp_Fap"/>
</dbReference>
<evidence type="ECO:0008006" key="4">
    <source>
        <dbReference type="Google" id="ProtNLM"/>
    </source>
</evidence>
<organism evidence="2 3">
    <name type="scientific">Pseudomonas syringae</name>
    <dbReference type="NCBI Taxonomy" id="317"/>
    <lineage>
        <taxon>Bacteria</taxon>
        <taxon>Pseudomonadati</taxon>
        <taxon>Pseudomonadota</taxon>
        <taxon>Gammaproteobacteria</taxon>
        <taxon>Pseudomonadales</taxon>
        <taxon>Pseudomonadaceae</taxon>
        <taxon>Pseudomonas</taxon>
    </lineage>
</organism>
<evidence type="ECO:0000313" key="2">
    <source>
        <dbReference type="EMBL" id="KFE51918.1"/>
    </source>
</evidence>
<protein>
    <recommendedName>
        <fullName evidence="4">Flp family type IVb pilin</fullName>
    </recommendedName>
</protein>
<evidence type="ECO:0000256" key="1">
    <source>
        <dbReference type="SAM" id="Phobius"/>
    </source>
</evidence>
<sequence length="64" mass="6777">MFLTKINAGAKRLIKNKDGASAIEYVIIAAMVAIVAAAFIEPIGDAVKAKFDLITEKLDGTKPT</sequence>
<accession>A0A085V905</accession>
<keyword evidence="1" id="KW-0812">Transmembrane</keyword>
<feature type="transmembrane region" description="Helical" evidence="1">
    <location>
        <begin position="21"/>
        <end position="40"/>
    </location>
</feature>
<dbReference type="AlphaFoldDB" id="A0A085V905"/>
<dbReference type="PATRIC" id="fig|317.175.peg.4709"/>
<dbReference type="RefSeq" id="WP_032631103.1">
    <property type="nucleotide sequence ID" value="NZ_JPQU01000078.1"/>
</dbReference>
<name>A0A085V905_PSESX</name>
<keyword evidence="3" id="KW-1185">Reference proteome</keyword>
<proteinExistence type="predicted"/>
<dbReference type="Proteomes" id="UP000028631">
    <property type="component" value="Unassembled WGS sequence"/>
</dbReference>
<evidence type="ECO:0000313" key="3">
    <source>
        <dbReference type="Proteomes" id="UP000028631"/>
    </source>
</evidence>
<dbReference type="EMBL" id="JPQU01000078">
    <property type="protein sequence ID" value="KFE51918.1"/>
    <property type="molecule type" value="Genomic_DNA"/>
</dbReference>
<comment type="caution">
    <text evidence="2">The sequence shown here is derived from an EMBL/GenBank/DDBJ whole genome shotgun (WGS) entry which is preliminary data.</text>
</comment>
<gene>
    <name evidence="2" type="ORF">IV01_22600</name>
</gene>
<keyword evidence="1" id="KW-0472">Membrane</keyword>